<dbReference type="SUPFAM" id="SSF51735">
    <property type="entry name" value="NAD(P)-binding Rossmann-fold domains"/>
    <property type="match status" value="1"/>
</dbReference>
<dbReference type="AlphaFoldDB" id="A0A7X5XUM5"/>
<keyword evidence="4" id="KW-1185">Reference proteome</keyword>
<dbReference type="InterPro" id="IPR036291">
    <property type="entry name" value="NAD(P)-bd_dom_sf"/>
</dbReference>
<dbReference type="InterPro" id="IPR051122">
    <property type="entry name" value="SDR_DHRS6-like"/>
</dbReference>
<dbReference type="Gene3D" id="3.40.50.720">
    <property type="entry name" value="NAD(P)-binding Rossmann-like Domain"/>
    <property type="match status" value="1"/>
</dbReference>
<dbReference type="InterPro" id="IPR002347">
    <property type="entry name" value="SDR_fam"/>
</dbReference>
<comment type="similarity">
    <text evidence="1">Belongs to the short-chain dehydrogenases/reductases (SDR) family.</text>
</comment>
<dbReference type="PANTHER" id="PTHR43477">
    <property type="entry name" value="DIHYDROANTICAPSIN 7-DEHYDROGENASE"/>
    <property type="match status" value="1"/>
</dbReference>
<dbReference type="Pfam" id="PF13561">
    <property type="entry name" value="adh_short_C2"/>
    <property type="match status" value="1"/>
</dbReference>
<protein>
    <submittedName>
        <fullName evidence="3">NAD(P)-dependent dehydrogenase (Short-subunit alcohol dehydrogenase family)</fullName>
    </submittedName>
</protein>
<name>A0A7X5XUM5_9SPHN</name>
<reference evidence="3 4" key="1">
    <citation type="submission" date="2020-03" db="EMBL/GenBank/DDBJ databases">
        <title>Genomic Encyclopedia of Type Strains, Phase IV (KMG-IV): sequencing the most valuable type-strain genomes for metagenomic binning, comparative biology and taxonomic classification.</title>
        <authorList>
            <person name="Goeker M."/>
        </authorList>
    </citation>
    <scope>NUCLEOTIDE SEQUENCE [LARGE SCALE GENOMIC DNA]</scope>
    <source>
        <strain evidence="3 4">DSM 25229</strain>
    </source>
</reference>
<dbReference type="Proteomes" id="UP000535078">
    <property type="component" value="Unassembled WGS sequence"/>
</dbReference>
<evidence type="ECO:0000313" key="4">
    <source>
        <dbReference type="Proteomes" id="UP000535078"/>
    </source>
</evidence>
<keyword evidence="2" id="KW-0560">Oxidoreductase</keyword>
<dbReference type="CDD" id="cd05233">
    <property type="entry name" value="SDR_c"/>
    <property type="match status" value="1"/>
</dbReference>
<dbReference type="RefSeq" id="WP_167921592.1">
    <property type="nucleotide sequence ID" value="NZ_JAATIT010000003.1"/>
</dbReference>
<comment type="caution">
    <text evidence="3">The sequence shown here is derived from an EMBL/GenBank/DDBJ whole genome shotgun (WGS) entry which is preliminary data.</text>
</comment>
<evidence type="ECO:0000256" key="2">
    <source>
        <dbReference type="ARBA" id="ARBA00023002"/>
    </source>
</evidence>
<dbReference type="PRINTS" id="PR00081">
    <property type="entry name" value="GDHRDH"/>
</dbReference>
<dbReference type="PANTHER" id="PTHR43477:SF1">
    <property type="entry name" value="DIHYDROANTICAPSIN 7-DEHYDROGENASE"/>
    <property type="match status" value="1"/>
</dbReference>
<dbReference type="GO" id="GO:0016491">
    <property type="term" value="F:oxidoreductase activity"/>
    <property type="evidence" value="ECO:0007669"/>
    <property type="project" value="UniProtKB-KW"/>
</dbReference>
<proteinExistence type="inferred from homology"/>
<accession>A0A7X5XUM5</accession>
<gene>
    <name evidence="3" type="ORF">GGR90_002306</name>
</gene>
<dbReference type="EMBL" id="JAATIT010000003">
    <property type="protein sequence ID" value="NJB90112.1"/>
    <property type="molecule type" value="Genomic_DNA"/>
</dbReference>
<sequence length="271" mass="26963">MGSNASVAPRTADASTPSGGGAGAALIVGGSSGVGLATAHRLVAQGITRIAIAARSVERGEAAAASLSSATVEARFFACDANDPAEAVRLVDEVEAAFGAIDLLVVSTAAAVLPRLLGDIEPAEIARTLVDQAAAPMVMSRAVLPGMRARGSGSIVVVASDAAKSATPGETVIGAAMAAITMFARAMAMEVKRDGIRVNVVTPSLISGTPIYDRLMEDEFSARLFGKAAKLASLGVADADDVAATIAFLCSPDAARITGQAISVNGGISAA</sequence>
<organism evidence="3 4">
    <name type="scientific">Sphingopyxis italica</name>
    <dbReference type="NCBI Taxonomy" id="1129133"/>
    <lineage>
        <taxon>Bacteria</taxon>
        <taxon>Pseudomonadati</taxon>
        <taxon>Pseudomonadota</taxon>
        <taxon>Alphaproteobacteria</taxon>
        <taxon>Sphingomonadales</taxon>
        <taxon>Sphingomonadaceae</taxon>
        <taxon>Sphingopyxis</taxon>
    </lineage>
</organism>
<evidence type="ECO:0000256" key="1">
    <source>
        <dbReference type="ARBA" id="ARBA00006484"/>
    </source>
</evidence>
<evidence type="ECO:0000313" key="3">
    <source>
        <dbReference type="EMBL" id="NJB90112.1"/>
    </source>
</evidence>